<protein>
    <submittedName>
        <fullName evidence="1">Uncharacterized protein</fullName>
    </submittedName>
</protein>
<organism evidence="1">
    <name type="scientific">viral metagenome</name>
    <dbReference type="NCBI Taxonomy" id="1070528"/>
    <lineage>
        <taxon>unclassified sequences</taxon>
        <taxon>metagenomes</taxon>
        <taxon>organismal metagenomes</taxon>
    </lineage>
</organism>
<reference evidence="1" key="1">
    <citation type="submission" date="2020-03" db="EMBL/GenBank/DDBJ databases">
        <title>The deep terrestrial virosphere.</title>
        <authorList>
            <person name="Holmfeldt K."/>
            <person name="Nilsson E."/>
            <person name="Simone D."/>
            <person name="Lopez-Fernandez M."/>
            <person name="Wu X."/>
            <person name="de Brujin I."/>
            <person name="Lundin D."/>
            <person name="Andersson A."/>
            <person name="Bertilsson S."/>
            <person name="Dopson M."/>
        </authorList>
    </citation>
    <scope>NUCLEOTIDE SEQUENCE</scope>
    <source>
        <strain evidence="1">MM415B04181</strain>
    </source>
</reference>
<dbReference type="AlphaFoldDB" id="A0A6M3LKX6"/>
<evidence type="ECO:0000313" key="1">
    <source>
        <dbReference type="EMBL" id="QJA93588.1"/>
    </source>
</evidence>
<gene>
    <name evidence="1" type="ORF">MM415B04181_0006</name>
</gene>
<sequence>MLQQTLREIRQDRKHWKAGKMKLEEAEMACKFYKNELKATGQMLQAGIACAKYGKKFKNQLIEIGLLGEGAIIDLTPEEVEEEKVLCPLKSAMIVRSECLDYSGSSDNFEECKDCETGIINKRILIPDAVHVA</sequence>
<proteinExistence type="predicted"/>
<accession>A0A6M3LKX6</accession>
<dbReference type="EMBL" id="MT143161">
    <property type="protein sequence ID" value="QJA93588.1"/>
    <property type="molecule type" value="Genomic_DNA"/>
</dbReference>
<name>A0A6M3LKX6_9ZZZZ</name>